<organism evidence="1 2">
    <name type="scientific">Gloeobacter morelensis MG652769</name>
    <dbReference type="NCBI Taxonomy" id="2781736"/>
    <lineage>
        <taxon>Bacteria</taxon>
        <taxon>Bacillati</taxon>
        <taxon>Cyanobacteriota</taxon>
        <taxon>Cyanophyceae</taxon>
        <taxon>Gloeobacterales</taxon>
        <taxon>Gloeobacteraceae</taxon>
        <taxon>Gloeobacter</taxon>
        <taxon>Gloeobacter morelensis</taxon>
    </lineage>
</organism>
<proteinExistence type="predicted"/>
<sequence length="194" mass="20918">MIVSTFELLVKNQLPKLGDLSPTPPSLPPGVANLSRTVIQGYFLTIANLNPQDLTISLVFTANLKPPLTLADILAALDINGENIIGDLIQTVIANKARFTFTLPANATSLLIVQPDFIEKPELLVNADFEVRGYVEIFISSLSSLVASADLQVTPEHRGTFFKDLAATEPEKILLDQIAYALPVPNGGSLRLIA</sequence>
<reference evidence="1 2" key="1">
    <citation type="journal article" date="2021" name="Genome Biol. Evol.">
        <title>Complete Genome Sequencing of a Novel Gloeobacter Species from a Waterfall Cave in Mexico.</title>
        <authorList>
            <person name="Saw J.H."/>
            <person name="Cardona T."/>
            <person name="Montejano G."/>
        </authorList>
    </citation>
    <scope>NUCLEOTIDE SEQUENCE [LARGE SCALE GENOMIC DNA]</scope>
    <source>
        <strain evidence="1">MG652769</strain>
    </source>
</reference>
<evidence type="ECO:0000313" key="2">
    <source>
        <dbReference type="Proteomes" id="UP001054846"/>
    </source>
</evidence>
<protein>
    <submittedName>
        <fullName evidence="1">Uncharacterized protein</fullName>
    </submittedName>
</protein>
<accession>A0ABY3PMN6</accession>
<dbReference type="RefSeq" id="WP_230842027.1">
    <property type="nucleotide sequence ID" value="NZ_CP063845.1"/>
</dbReference>
<keyword evidence="2" id="KW-1185">Reference proteome</keyword>
<dbReference type="EMBL" id="CP063845">
    <property type="protein sequence ID" value="UFP94958.1"/>
    <property type="molecule type" value="Genomic_DNA"/>
</dbReference>
<dbReference type="Proteomes" id="UP001054846">
    <property type="component" value="Chromosome"/>
</dbReference>
<name>A0ABY3PMN6_9CYAN</name>
<gene>
    <name evidence="1" type="ORF">ISF26_01535</name>
</gene>
<evidence type="ECO:0000313" key="1">
    <source>
        <dbReference type="EMBL" id="UFP94958.1"/>
    </source>
</evidence>